<name>A0ABY0AMM8_9ENTR</name>
<keyword evidence="2" id="KW-1185">Reference proteome</keyword>
<protein>
    <submittedName>
        <fullName evidence="1">Uncharacterized protein</fullName>
    </submittedName>
</protein>
<proteinExistence type="predicted"/>
<evidence type="ECO:0000313" key="1">
    <source>
        <dbReference type="EMBL" id="RTN19026.1"/>
    </source>
</evidence>
<gene>
    <name evidence="1" type="ORF">EKN94_20855</name>
</gene>
<dbReference type="RefSeq" id="WP_032666479.1">
    <property type="nucleotide sequence ID" value="NZ_RXRX01000018.1"/>
</dbReference>
<comment type="caution">
    <text evidence="1">The sequence shown here is derived from an EMBL/GenBank/DDBJ whole genome shotgun (WGS) entry which is preliminary data.</text>
</comment>
<organism evidence="1 2">
    <name type="scientific">Enterobacter quasimori</name>
    <dbReference type="NCBI Taxonomy" id="2838947"/>
    <lineage>
        <taxon>Bacteria</taxon>
        <taxon>Pseudomonadati</taxon>
        <taxon>Pseudomonadota</taxon>
        <taxon>Gammaproteobacteria</taxon>
        <taxon>Enterobacterales</taxon>
        <taxon>Enterobacteriaceae</taxon>
        <taxon>Enterobacter</taxon>
    </lineage>
</organism>
<dbReference type="EMBL" id="RXRX01000018">
    <property type="protein sequence ID" value="RTN19026.1"/>
    <property type="molecule type" value="Genomic_DNA"/>
</dbReference>
<reference evidence="1 2" key="1">
    <citation type="submission" date="2018-12" db="EMBL/GenBank/DDBJ databases">
        <title>The Batch Genome Submission of Enterobacter spp. strains.</title>
        <authorList>
            <person name="Wei L."/>
            <person name="Wu W."/>
            <person name="Lin J."/>
            <person name="Zhang X."/>
            <person name="Feng Y."/>
            <person name="Zong Z."/>
        </authorList>
    </citation>
    <scope>NUCLEOTIDE SEQUENCE [LARGE SCALE GENOMIC DNA]</scope>
    <source>
        <strain evidence="1 2">WCHEM090044</strain>
    </source>
</reference>
<evidence type="ECO:0000313" key="2">
    <source>
        <dbReference type="Proteomes" id="UP000278241"/>
    </source>
</evidence>
<sequence length="63" mass="6975">MAGRMYEALDIARAIESGQVKTIDEVLSLVQTSAINIGKVLECNTWIYSDCRLDIKASIEISK</sequence>
<accession>A0ABY0AMM8</accession>
<dbReference type="Proteomes" id="UP000278241">
    <property type="component" value="Unassembled WGS sequence"/>
</dbReference>